<keyword evidence="2" id="KW-1185">Reference proteome</keyword>
<proteinExistence type="predicted"/>
<comment type="caution">
    <text evidence="1">The sequence shown here is derived from an EMBL/GenBank/DDBJ whole genome shotgun (WGS) entry which is preliminary data.</text>
</comment>
<reference evidence="1 2" key="1">
    <citation type="submission" date="2023-10" db="EMBL/GenBank/DDBJ databases">
        <title>Virgibacillus halophilus 5B73C genome.</title>
        <authorList>
            <person name="Miliotis G."/>
            <person name="Sengupta P."/>
            <person name="Hameed A."/>
            <person name="Chuvochina M."/>
            <person name="Mcdonagh F."/>
            <person name="Simpson A.C."/>
            <person name="Singh N.K."/>
            <person name="Rekha P.D."/>
            <person name="Raman K."/>
            <person name="Hugenholtz P."/>
            <person name="Venkateswaran K."/>
        </authorList>
    </citation>
    <scope>NUCLEOTIDE SEQUENCE [LARGE SCALE GENOMIC DNA]</scope>
    <source>
        <strain evidence="1 2">5B73C</strain>
    </source>
</reference>
<gene>
    <name evidence="1" type="ORF">RWE15_12925</name>
</gene>
<dbReference type="InterPro" id="IPR013024">
    <property type="entry name" value="GGCT-like"/>
</dbReference>
<dbReference type="EMBL" id="JAWDIP010000003">
    <property type="protein sequence ID" value="MDY0395157.1"/>
    <property type="molecule type" value="Genomic_DNA"/>
</dbReference>
<evidence type="ECO:0000313" key="1">
    <source>
        <dbReference type="EMBL" id="MDY0395157.1"/>
    </source>
</evidence>
<dbReference type="InterPro" id="IPR036568">
    <property type="entry name" value="GGCT-like_sf"/>
</dbReference>
<dbReference type="CDD" id="cd06661">
    <property type="entry name" value="GGCT_like"/>
    <property type="match status" value="1"/>
</dbReference>
<name>A0ABU5C744_9BACI</name>
<accession>A0ABU5C744</accession>
<dbReference type="Proteomes" id="UP001281447">
    <property type="component" value="Unassembled WGS sequence"/>
</dbReference>
<dbReference type="Pfam" id="PF13772">
    <property type="entry name" value="AIG2_2"/>
    <property type="match status" value="1"/>
</dbReference>
<sequence length="95" mass="10840">MVEGKVYEIAHDAVSYLYEREGVYAGSYRPAVVQVRLDKGRVVPALTFIVVHKEKETAPPQPLYRRNFTGRKGMLQQGVYKNARKSVHGIFKCKN</sequence>
<dbReference type="Gene3D" id="3.10.490.10">
    <property type="entry name" value="Gamma-glutamyl cyclotransferase-like"/>
    <property type="match status" value="1"/>
</dbReference>
<protein>
    <submittedName>
        <fullName evidence="1">Gamma-glutamylcyclotransferase</fullName>
    </submittedName>
</protein>
<evidence type="ECO:0000313" key="2">
    <source>
        <dbReference type="Proteomes" id="UP001281447"/>
    </source>
</evidence>
<organism evidence="1 2">
    <name type="scientific">Tigheibacillus halophilus</name>
    <dbReference type="NCBI Taxonomy" id="361280"/>
    <lineage>
        <taxon>Bacteria</taxon>
        <taxon>Bacillati</taxon>
        <taxon>Bacillota</taxon>
        <taxon>Bacilli</taxon>
        <taxon>Bacillales</taxon>
        <taxon>Bacillaceae</taxon>
        <taxon>Tigheibacillus</taxon>
    </lineage>
</organism>
<dbReference type="SUPFAM" id="SSF110857">
    <property type="entry name" value="Gamma-glutamyl cyclotransferase-like"/>
    <property type="match status" value="1"/>
</dbReference>